<evidence type="ECO:0000256" key="1">
    <source>
        <dbReference type="SAM" id="MobiDB-lite"/>
    </source>
</evidence>
<accession>A0A834VBT1</accession>
<dbReference type="SMART" id="SM00233">
    <property type="entry name" value="PH"/>
    <property type="match status" value="1"/>
</dbReference>
<reference evidence="5" key="1">
    <citation type="journal article" date="2020" name="PLoS Negl. Trop. Dis.">
        <title>High-quality nuclear genome for Sarcoptes scabiei-A critical resource for a neglected parasite.</title>
        <authorList>
            <person name="Korhonen P.K."/>
            <person name="Gasser R.B."/>
            <person name="Ma G."/>
            <person name="Wang T."/>
            <person name="Stroehlein A.J."/>
            <person name="Young N.D."/>
            <person name="Ang C.S."/>
            <person name="Fernando D.D."/>
            <person name="Lu H.C."/>
            <person name="Taylor S."/>
            <person name="Reynolds S.L."/>
            <person name="Mofiz E."/>
            <person name="Najaraj S.H."/>
            <person name="Gowda H."/>
            <person name="Madugundu A."/>
            <person name="Renuse S."/>
            <person name="Holt D."/>
            <person name="Pandey A."/>
            <person name="Papenfuss A.T."/>
            <person name="Fischer K."/>
        </authorList>
    </citation>
    <scope>NUCLEOTIDE SEQUENCE [LARGE SCALE GENOMIC DNA]</scope>
</reference>
<dbReference type="Pfam" id="PF00169">
    <property type="entry name" value="PH"/>
    <property type="match status" value="1"/>
</dbReference>
<dbReference type="GO" id="GO:0035591">
    <property type="term" value="F:signaling adaptor activity"/>
    <property type="evidence" value="ECO:0007669"/>
    <property type="project" value="TreeGrafter"/>
</dbReference>
<name>A0A834VBT1_SARSC</name>
<dbReference type="GO" id="GO:0007165">
    <property type="term" value="P:signal transduction"/>
    <property type="evidence" value="ECO:0007669"/>
    <property type="project" value="TreeGrafter"/>
</dbReference>
<feature type="region of interest" description="Disordered" evidence="1">
    <location>
        <begin position="324"/>
        <end position="361"/>
    </location>
</feature>
<reference evidence="3" key="2">
    <citation type="submission" date="2020-01" db="EMBL/GenBank/DDBJ databases">
        <authorList>
            <person name="Korhonen P.K.K."/>
            <person name="Guangxu M.G."/>
            <person name="Wang T.W."/>
            <person name="Stroehlein A.J.S."/>
            <person name="Young N.D."/>
            <person name="Ang C.-S.A."/>
            <person name="Fernando D.W.F."/>
            <person name="Lu H.L."/>
            <person name="Taylor S.T."/>
            <person name="Ehtesham M.E.M."/>
            <person name="Najaraj S.H.N."/>
            <person name="Harsha G.H.G."/>
            <person name="Madugundu A.M."/>
            <person name="Renuse S.R."/>
            <person name="Holt D.H."/>
            <person name="Pandey A.P."/>
            <person name="Papenfuss A.P."/>
            <person name="Gasser R.B.G."/>
            <person name="Fischer K.F."/>
        </authorList>
    </citation>
    <scope>NUCLEOTIDE SEQUENCE</scope>
    <source>
        <strain evidence="3">SSS_KF_BRIS2020</strain>
    </source>
</reference>
<evidence type="ECO:0000313" key="4">
    <source>
        <dbReference type="EnsemblMetazoa" id="KAF7491697.1"/>
    </source>
</evidence>
<dbReference type="InterPro" id="IPR011993">
    <property type="entry name" value="PH-like_dom_sf"/>
</dbReference>
<feature type="region of interest" description="Disordered" evidence="1">
    <location>
        <begin position="224"/>
        <end position="274"/>
    </location>
</feature>
<reference evidence="4" key="3">
    <citation type="submission" date="2022-06" db="UniProtKB">
        <authorList>
            <consortium name="EnsemblMetazoa"/>
        </authorList>
    </citation>
    <scope>IDENTIFICATION</scope>
</reference>
<dbReference type="SUPFAM" id="SSF50729">
    <property type="entry name" value="PH domain-like"/>
    <property type="match status" value="1"/>
</dbReference>
<proteinExistence type="predicted"/>
<dbReference type="InterPro" id="IPR001849">
    <property type="entry name" value="PH_domain"/>
</dbReference>
<organism evidence="3">
    <name type="scientific">Sarcoptes scabiei</name>
    <name type="common">Itch mite</name>
    <name type="synonym">Acarus scabiei</name>
    <dbReference type="NCBI Taxonomy" id="52283"/>
    <lineage>
        <taxon>Eukaryota</taxon>
        <taxon>Metazoa</taxon>
        <taxon>Ecdysozoa</taxon>
        <taxon>Arthropoda</taxon>
        <taxon>Chelicerata</taxon>
        <taxon>Arachnida</taxon>
        <taxon>Acari</taxon>
        <taxon>Acariformes</taxon>
        <taxon>Sarcoptiformes</taxon>
        <taxon>Astigmata</taxon>
        <taxon>Psoroptidia</taxon>
        <taxon>Sarcoptoidea</taxon>
        <taxon>Sarcoptidae</taxon>
        <taxon>Sarcoptinae</taxon>
        <taxon>Sarcoptes</taxon>
    </lineage>
</organism>
<dbReference type="PANTHER" id="PTHR45960:SF2">
    <property type="entry name" value="PROTEIN DAUGHTER OF SEVENLESS"/>
    <property type="match status" value="1"/>
</dbReference>
<dbReference type="PANTHER" id="PTHR45960">
    <property type="entry name" value="GRB2-ASSOCIATED-BINDING PROTEIN"/>
    <property type="match status" value="1"/>
</dbReference>
<evidence type="ECO:0000259" key="2">
    <source>
        <dbReference type="PROSITE" id="PS50003"/>
    </source>
</evidence>
<feature type="compositionally biased region" description="Low complexity" evidence="1">
    <location>
        <begin position="163"/>
        <end position="175"/>
    </location>
</feature>
<sequence>MDHTSQHQIAHAGWLLKSPPEKRIWKTKWRRRWFVLKLSGQIPGQYVLEYYTDSSCKKLKGQIDLDQCEQVDAGLQLEIHKQNYDNMFDLRTSKRTYYLVAGSEEEMNKWVECICAVCGLKIDSIQNELQLLPSLNSSTNNNNLSIGTKKHQYSPQPNRLEHQQQSQQSTSESSLSRLNYIPISECYTGKPTNGSDNCSNSPPPRPPKPLSLLQFAKSESALTSWSDDIHSSKNPQNHSKSHIDPRSNNQTDRLRPHEPMLPKSFSFNNHHPNNQNLSMINDNSNFNNLLNNRNSENQKFVYLNSAKQHRIDQHLQNNFYDTWHSRSSSSSSMKRPELMMPPIVNRDLKPNRHKNTGENSQAFLLPSQSNIVNVKLPNYNTLNINRKQKNENNLQTLNQSFKRVNSTQPFKNNFNSNNNNRHTLPRPLIASYTLRNQKNKLSNNENDDYCHLANCEQPKNNDDCERQYLDLYLDLSTCNKQKNEENTDIHTKNLSENIAPKSSSLFLDNHSSSTTNWSTNIPDNDNELNCPSNDHYQANANINSNGNNLRISPKNSSNIASNENFVLPESDYAGTVYKKVDFLKTKAFNEMRLNVNMYRNAN</sequence>
<dbReference type="EnsemblMetazoa" id="SSS_3817s_mrna">
    <property type="protein sequence ID" value="KAF7491697.1"/>
    <property type="gene ID" value="SSS_3817"/>
</dbReference>
<dbReference type="Gene3D" id="2.30.29.30">
    <property type="entry name" value="Pleckstrin-homology domain (PH domain)/Phosphotyrosine-binding domain (PTB)"/>
    <property type="match status" value="1"/>
</dbReference>
<dbReference type="InterPro" id="IPR046355">
    <property type="entry name" value="Gab1-4-like"/>
</dbReference>
<evidence type="ECO:0000313" key="3">
    <source>
        <dbReference type="EMBL" id="KAF7491697.1"/>
    </source>
</evidence>
<keyword evidence="5" id="KW-1185">Reference proteome</keyword>
<dbReference type="EMBL" id="WVUK01000058">
    <property type="protein sequence ID" value="KAF7491697.1"/>
    <property type="molecule type" value="Genomic_DNA"/>
</dbReference>
<dbReference type="Proteomes" id="UP000070412">
    <property type="component" value="Unassembled WGS sequence"/>
</dbReference>
<dbReference type="GO" id="GO:0005737">
    <property type="term" value="C:cytoplasm"/>
    <property type="evidence" value="ECO:0007669"/>
    <property type="project" value="TreeGrafter"/>
</dbReference>
<feature type="region of interest" description="Disordered" evidence="1">
    <location>
        <begin position="191"/>
        <end position="211"/>
    </location>
</feature>
<feature type="domain" description="PH" evidence="2">
    <location>
        <begin position="8"/>
        <end position="119"/>
    </location>
</feature>
<dbReference type="OrthoDB" id="67516at2759"/>
<evidence type="ECO:0000313" key="5">
    <source>
        <dbReference type="Proteomes" id="UP000070412"/>
    </source>
</evidence>
<dbReference type="FunFam" id="2.30.29.30:FF:000286">
    <property type="entry name" value="PH-protein kinase domain containing protein"/>
    <property type="match status" value="1"/>
</dbReference>
<feature type="compositionally biased region" description="Polar residues" evidence="1">
    <location>
        <begin position="224"/>
        <end position="238"/>
    </location>
</feature>
<gene>
    <name evidence="3" type="ORF">SSS_3817</name>
</gene>
<dbReference type="AlphaFoldDB" id="A0A834VBT1"/>
<feature type="compositionally biased region" description="Polar residues" evidence="1">
    <location>
        <begin position="265"/>
        <end position="274"/>
    </location>
</feature>
<dbReference type="PROSITE" id="PS50003">
    <property type="entry name" value="PH_DOMAIN"/>
    <property type="match status" value="1"/>
</dbReference>
<dbReference type="CDD" id="cd13384">
    <property type="entry name" value="PH_Gab2_2"/>
    <property type="match status" value="1"/>
</dbReference>
<protein>
    <submittedName>
        <fullName evidence="3">Protein daughter of sevenless</fullName>
    </submittedName>
</protein>
<feature type="region of interest" description="Disordered" evidence="1">
    <location>
        <begin position="140"/>
        <end position="175"/>
    </location>
</feature>